<dbReference type="InterPro" id="IPR013783">
    <property type="entry name" value="Ig-like_fold"/>
</dbReference>
<evidence type="ECO:0000313" key="6">
    <source>
        <dbReference type="Proteomes" id="UP000288168"/>
    </source>
</evidence>
<dbReference type="Proteomes" id="UP000288168">
    <property type="component" value="Unassembled WGS sequence"/>
</dbReference>
<dbReference type="PANTHER" id="PTHR31084:SF0">
    <property type="entry name" value="ALPHA-L-FUCOSIDASE 2"/>
    <property type="match status" value="1"/>
</dbReference>
<dbReference type="InterPro" id="IPR027414">
    <property type="entry name" value="GH95_N_dom"/>
</dbReference>
<feature type="domain" description="Glycosyl hydrolase family 95 catalytic" evidence="4">
    <location>
        <begin position="892"/>
        <end position="1298"/>
    </location>
</feature>
<dbReference type="EMBL" id="NKCI01000122">
    <property type="protein sequence ID" value="RSL53500.1"/>
    <property type="molecule type" value="Genomic_DNA"/>
</dbReference>
<sequence>MSLMLSFPRFGLVAISFALFLSQGTWALVIGNRQAECAPKSEDSPWQITNDCVGPSYSQPIITAETDQVDPVPHRRVSGYFNGTTNNFTIYLPPKPLWEGRFFQITYPLQGAEAPDTAVAFAADSGGYALQVSGSIGYRAEAAGAKFSKAVARQYYDAPGRKIHGYVQGGSGGSLQTVAMMENTFDVWSGAVTLIQAIPISQPYNWCIRAFGGFVLANKSAEVKDAVAPGGKGTDLVLNDVQQLVLEEVSALGVSLRSWEDFSGTGQDRLNLYQTMRTLVYPAVKQHDPTYVDDFWSKPGYLGTEDSELGYLFQNALFEFTANVEAIGVDDDGSITSVVLDKVPANISTTDGLEVHVGQVGSFTGKVNLATRTVSIDQGNNATVLAAIEKGMELSVDNRWYLALRTYHRHQVPPNDSGYYACDYLRDTSGEPLYVQREKFIGPGISKSSSGGGTHTGKITGKMIVMDGLLDYDAFPWHADWYRSQVQEALGSKFQDAYQLYYSDNTNHYSGPDSPSDPAQIIDFEGTAQQHFRDLSAWVEKGISPPGGTRIQPVVSLTISGQEKVEVTVGETVTFKIHAEVPPGAGKVVHVEWDPIGKGEYQKQDFGKVASSIEVTIVHTYDTPGTYFPVVRVASHRRGDTETVFGLWNESLPIGNGRLGGMIKGVTGTELIYINEDSFWSGTSLDRVNPDAKDTLSKVQSLLAQGNVKDATFEANLGLSGVPSSMRMYQPGGDFQIYFQNQGSATKYERWLDLSDGTAGVYYEANGISYQREYLASKPADAMVVRLTTSKPGSLNFYIKFQRPSNQQNRFVETAYAENGDTIISTFNSNQIKAVFGARVAIKGGSKRQIGDQIVVTNADEALIYIDMRTTVRERDPLSTVRKALANAVSLSYSQTHDNHVSDYQKLYERASLSLGTSSDEQRALTTAKRRQALAQGDFDPELFSLYFQFGRYLLISSSRPGTLPANLQGIWNNALDPSWGSKYTININIQMNYWPAEITNLAELTQPLFTHMKLMHKTGEVVARKMYDARGWVAHHNTDIWGDAAPQDIYAQGSYWPMGHAWLLQHVFDHYLYTGDKDFLEENYYLFEDAVQFYEDFLTDYKGWKVTNPSVSPEASCKNGSNSGAMTISATIDNSILRELFGNFVQAAKILGKSGDKLVKTADSLSKKLPPLQVSPRMGTLMEWIEDFEEADPGHRHLSPLYGLYPGSEITPENPKIWEASRKLVERRASYNAGSMGWSGAWLAALRARLGQGKNLEVDMTHLLFNLTYDSFLNKGPPAGFQIDGNFGGCAAIAESLLSTSNGVIQILPALMPSSKQGMFKGFVAKGGFVVDAEWKDGALAKASIKSMLGNALNVTVGTGQTISEVTSGGQSSGKGSKFFSKKLKTGEVVNLVGGDSS</sequence>
<feature type="signal peptide" evidence="1">
    <location>
        <begin position="1"/>
        <end position="27"/>
    </location>
</feature>
<accession>A0A428PKG4</accession>
<comment type="caution">
    <text evidence="5">The sequence shown here is derived from an EMBL/GenBank/DDBJ whole genome shotgun (WGS) entry which is preliminary data.</text>
</comment>
<dbReference type="Gene3D" id="2.60.40.10">
    <property type="entry name" value="Immunoglobulins"/>
    <property type="match status" value="1"/>
</dbReference>
<feature type="chain" id="PRO_5019333397" evidence="1">
    <location>
        <begin position="28"/>
        <end position="1399"/>
    </location>
</feature>
<keyword evidence="6" id="KW-1185">Reference proteome</keyword>
<dbReference type="Pfam" id="PF21307">
    <property type="entry name" value="Glyco_hydro_95_C"/>
    <property type="match status" value="1"/>
</dbReference>
<evidence type="ECO:0000259" key="4">
    <source>
        <dbReference type="Pfam" id="PF22124"/>
    </source>
</evidence>
<name>A0A428PKG4_9HYPO</name>
<dbReference type="Gene3D" id="1.50.10.10">
    <property type="match status" value="1"/>
</dbReference>
<dbReference type="GO" id="GO:0005975">
    <property type="term" value="P:carbohydrate metabolic process"/>
    <property type="evidence" value="ECO:0007669"/>
    <property type="project" value="InterPro"/>
</dbReference>
<evidence type="ECO:0000313" key="5">
    <source>
        <dbReference type="EMBL" id="RSL53500.1"/>
    </source>
</evidence>
<dbReference type="Pfam" id="PF22124">
    <property type="entry name" value="Glyco_hydro_95_cat"/>
    <property type="match status" value="1"/>
</dbReference>
<feature type="domain" description="Glycosyl hydrolase family 95 N-terminal" evidence="2">
    <location>
        <begin position="648"/>
        <end position="873"/>
    </location>
</feature>
<dbReference type="Pfam" id="PF14498">
    <property type="entry name" value="Glyco_hyd_65N_2"/>
    <property type="match status" value="1"/>
</dbReference>
<protein>
    <submittedName>
        <fullName evidence="5">Uncharacterized protein</fullName>
    </submittedName>
</protein>
<dbReference type="InterPro" id="IPR035986">
    <property type="entry name" value="PKD_dom_sf"/>
</dbReference>
<evidence type="ECO:0000256" key="1">
    <source>
        <dbReference type="SAM" id="SignalP"/>
    </source>
</evidence>
<gene>
    <name evidence="5" type="ORF">CEP54_010385</name>
</gene>
<dbReference type="SUPFAM" id="SSF49299">
    <property type="entry name" value="PKD domain"/>
    <property type="match status" value="1"/>
</dbReference>
<dbReference type="PANTHER" id="PTHR31084">
    <property type="entry name" value="ALPHA-L-FUCOSIDASE 2"/>
    <property type="match status" value="1"/>
</dbReference>
<evidence type="ECO:0000259" key="3">
    <source>
        <dbReference type="Pfam" id="PF21307"/>
    </source>
</evidence>
<evidence type="ECO:0000259" key="2">
    <source>
        <dbReference type="Pfam" id="PF14498"/>
    </source>
</evidence>
<dbReference type="InterPro" id="IPR049053">
    <property type="entry name" value="AFCA-like_C"/>
</dbReference>
<dbReference type="SUPFAM" id="SSF48208">
    <property type="entry name" value="Six-hairpin glycosidases"/>
    <property type="match status" value="1"/>
</dbReference>
<dbReference type="InterPro" id="IPR054363">
    <property type="entry name" value="GH95_cat"/>
</dbReference>
<proteinExistence type="predicted"/>
<dbReference type="GO" id="GO:0004560">
    <property type="term" value="F:alpha-L-fucosidase activity"/>
    <property type="evidence" value="ECO:0007669"/>
    <property type="project" value="TreeGrafter"/>
</dbReference>
<keyword evidence="1" id="KW-0732">Signal</keyword>
<dbReference type="InterPro" id="IPR008928">
    <property type="entry name" value="6-hairpin_glycosidase_sf"/>
</dbReference>
<reference evidence="5 6" key="1">
    <citation type="submission" date="2017-06" db="EMBL/GenBank/DDBJ databases">
        <title>Comparative genomic analysis of Ambrosia Fusariam Clade fungi.</title>
        <authorList>
            <person name="Stajich J.E."/>
            <person name="Carrillo J."/>
            <person name="Kijimoto T."/>
            <person name="Eskalen A."/>
            <person name="O'Donnell K."/>
            <person name="Kasson M."/>
        </authorList>
    </citation>
    <scope>NUCLEOTIDE SEQUENCE [LARGE SCALE GENOMIC DNA]</scope>
    <source>
        <strain evidence="5 6">NRRL62584</strain>
    </source>
</reference>
<organism evidence="5 6">
    <name type="scientific">Fusarium duplospermum</name>
    <dbReference type="NCBI Taxonomy" id="1325734"/>
    <lineage>
        <taxon>Eukaryota</taxon>
        <taxon>Fungi</taxon>
        <taxon>Dikarya</taxon>
        <taxon>Ascomycota</taxon>
        <taxon>Pezizomycotina</taxon>
        <taxon>Sordariomycetes</taxon>
        <taxon>Hypocreomycetidae</taxon>
        <taxon>Hypocreales</taxon>
        <taxon>Nectriaceae</taxon>
        <taxon>Fusarium</taxon>
        <taxon>Fusarium solani species complex</taxon>
    </lineage>
</organism>
<dbReference type="OrthoDB" id="2848340at2759"/>
<feature type="domain" description="Alpha fucosidase A-like C-terminal" evidence="3">
    <location>
        <begin position="1303"/>
        <end position="1366"/>
    </location>
</feature>
<dbReference type="InterPro" id="IPR012341">
    <property type="entry name" value="6hp_glycosidase-like_sf"/>
</dbReference>